<gene>
    <name evidence="2" type="ORF">D9V41_16360</name>
</gene>
<evidence type="ECO:0008006" key="4">
    <source>
        <dbReference type="Google" id="ProtNLM"/>
    </source>
</evidence>
<proteinExistence type="predicted"/>
<dbReference type="Proteomes" id="UP000282515">
    <property type="component" value="Unassembled WGS sequence"/>
</dbReference>
<sequence>RRDEARRQVDAAAAALRAVLDGATEAELAAEVAALSQRRTQVDDVPETAEARAGYEVAKQRYEQVVRDSQLARQERARRAALAQALRERVASADADVVQARARCERAALVLEAARAEASDEEVEAGLARADEAHAQALATVEALDRDLREHG</sequence>
<keyword evidence="1" id="KW-0175">Coiled coil</keyword>
<feature type="non-terminal residue" evidence="2">
    <location>
        <position position="1"/>
    </location>
</feature>
<evidence type="ECO:0000313" key="3">
    <source>
        <dbReference type="Proteomes" id="UP000282515"/>
    </source>
</evidence>
<keyword evidence="3" id="KW-1185">Reference proteome</keyword>
<dbReference type="EMBL" id="RDBF01000083">
    <property type="protein sequence ID" value="RLV52877.1"/>
    <property type="molecule type" value="Genomic_DNA"/>
</dbReference>
<organism evidence="2 3">
    <name type="scientific">Aeromicrobium phragmitis</name>
    <dbReference type="NCBI Taxonomy" id="2478914"/>
    <lineage>
        <taxon>Bacteria</taxon>
        <taxon>Bacillati</taxon>
        <taxon>Actinomycetota</taxon>
        <taxon>Actinomycetes</taxon>
        <taxon>Propionibacteriales</taxon>
        <taxon>Nocardioidaceae</taxon>
        <taxon>Aeromicrobium</taxon>
    </lineage>
</organism>
<comment type="caution">
    <text evidence="2">The sequence shown here is derived from an EMBL/GenBank/DDBJ whole genome shotgun (WGS) entry which is preliminary data.</text>
</comment>
<name>A0A3L8PCW7_9ACTN</name>
<dbReference type="RefSeq" id="WP_208006911.1">
    <property type="nucleotide sequence ID" value="NZ_RDBF01000083.1"/>
</dbReference>
<dbReference type="AlphaFoldDB" id="A0A3L8PCW7"/>
<reference evidence="2 3" key="1">
    <citation type="submission" date="2018-10" db="EMBL/GenBank/DDBJ databases">
        <title>Aeromicrobium sp. 9W16Y-2 whole genome shotgun sequence.</title>
        <authorList>
            <person name="Li F."/>
        </authorList>
    </citation>
    <scope>NUCLEOTIDE SEQUENCE [LARGE SCALE GENOMIC DNA]</scope>
    <source>
        <strain evidence="2 3">9W16Y-2</strain>
    </source>
</reference>
<feature type="coiled-coil region" evidence="1">
    <location>
        <begin position="83"/>
        <end position="117"/>
    </location>
</feature>
<accession>A0A3L8PCW7</accession>
<evidence type="ECO:0000313" key="2">
    <source>
        <dbReference type="EMBL" id="RLV52877.1"/>
    </source>
</evidence>
<protein>
    <recommendedName>
        <fullName evidence="4">Chromosome segregation protein SMC</fullName>
    </recommendedName>
</protein>
<evidence type="ECO:0000256" key="1">
    <source>
        <dbReference type="SAM" id="Coils"/>
    </source>
</evidence>
<feature type="non-terminal residue" evidence="2">
    <location>
        <position position="152"/>
    </location>
</feature>